<accession>A0A9D9HR09</accession>
<feature type="domain" description="HTH cro/C1-type" evidence="2">
    <location>
        <begin position="7"/>
        <end position="61"/>
    </location>
</feature>
<dbReference type="PROSITE" id="PS50943">
    <property type="entry name" value="HTH_CROC1"/>
    <property type="match status" value="1"/>
</dbReference>
<name>A0A9D9HR09_9SPIR</name>
<dbReference type="SUPFAM" id="SSF47413">
    <property type="entry name" value="lambda repressor-like DNA-binding domains"/>
    <property type="match status" value="1"/>
</dbReference>
<dbReference type="EMBL" id="JADIMM010000094">
    <property type="protein sequence ID" value="MBO8458216.1"/>
    <property type="molecule type" value="Genomic_DNA"/>
</dbReference>
<dbReference type="Gene3D" id="1.10.260.40">
    <property type="entry name" value="lambda repressor-like DNA-binding domains"/>
    <property type="match status" value="1"/>
</dbReference>
<dbReference type="GO" id="GO:0005829">
    <property type="term" value="C:cytosol"/>
    <property type="evidence" value="ECO:0007669"/>
    <property type="project" value="TreeGrafter"/>
</dbReference>
<evidence type="ECO:0000313" key="3">
    <source>
        <dbReference type="EMBL" id="MBO8458216.1"/>
    </source>
</evidence>
<comment type="caution">
    <text evidence="3">The sequence shown here is derived from an EMBL/GenBank/DDBJ whole genome shotgun (WGS) entry which is preliminary data.</text>
</comment>
<dbReference type="GO" id="GO:0003700">
    <property type="term" value="F:DNA-binding transcription factor activity"/>
    <property type="evidence" value="ECO:0007669"/>
    <property type="project" value="TreeGrafter"/>
</dbReference>
<evidence type="ECO:0000256" key="1">
    <source>
        <dbReference type="ARBA" id="ARBA00023125"/>
    </source>
</evidence>
<gene>
    <name evidence="3" type="ORF">IAA81_08345</name>
</gene>
<protein>
    <submittedName>
        <fullName evidence="3">Helix-turn-helix transcriptional regulator</fullName>
    </submittedName>
</protein>
<sequence length="84" mass="9469">MEIIQKIKTCREISRLSQAELATKAGISQGFLAMIESGKKVPTITSVLKICQALEIAPEYLFMTGEQNRQKVKEEIIKKIMTEL</sequence>
<reference evidence="3" key="2">
    <citation type="journal article" date="2021" name="PeerJ">
        <title>Extensive microbial diversity within the chicken gut microbiome revealed by metagenomics and culture.</title>
        <authorList>
            <person name="Gilroy R."/>
            <person name="Ravi A."/>
            <person name="Getino M."/>
            <person name="Pursley I."/>
            <person name="Horton D.L."/>
            <person name="Alikhan N.F."/>
            <person name="Baker D."/>
            <person name="Gharbi K."/>
            <person name="Hall N."/>
            <person name="Watson M."/>
            <person name="Adriaenssens E.M."/>
            <person name="Foster-Nyarko E."/>
            <person name="Jarju S."/>
            <person name="Secka A."/>
            <person name="Antonio M."/>
            <person name="Oren A."/>
            <person name="Chaudhuri R.R."/>
            <person name="La Ragione R."/>
            <person name="Hildebrand F."/>
            <person name="Pallen M.J."/>
        </authorList>
    </citation>
    <scope>NUCLEOTIDE SEQUENCE</scope>
    <source>
        <strain evidence="3">10532</strain>
    </source>
</reference>
<dbReference type="Proteomes" id="UP000823638">
    <property type="component" value="Unassembled WGS sequence"/>
</dbReference>
<dbReference type="Pfam" id="PF01381">
    <property type="entry name" value="HTH_3"/>
    <property type="match status" value="1"/>
</dbReference>
<reference evidence="3" key="1">
    <citation type="submission" date="2020-10" db="EMBL/GenBank/DDBJ databases">
        <authorList>
            <person name="Gilroy R."/>
        </authorList>
    </citation>
    <scope>NUCLEOTIDE SEQUENCE</scope>
    <source>
        <strain evidence="3">10532</strain>
    </source>
</reference>
<proteinExistence type="predicted"/>
<dbReference type="PANTHER" id="PTHR46797:SF1">
    <property type="entry name" value="METHYLPHOSPHONATE SYNTHASE"/>
    <property type="match status" value="1"/>
</dbReference>
<evidence type="ECO:0000259" key="2">
    <source>
        <dbReference type="PROSITE" id="PS50943"/>
    </source>
</evidence>
<dbReference type="PANTHER" id="PTHR46797">
    <property type="entry name" value="HTH-TYPE TRANSCRIPTIONAL REGULATOR"/>
    <property type="match status" value="1"/>
</dbReference>
<keyword evidence="1" id="KW-0238">DNA-binding</keyword>
<dbReference type="InterPro" id="IPR010982">
    <property type="entry name" value="Lambda_DNA-bd_dom_sf"/>
</dbReference>
<dbReference type="AlphaFoldDB" id="A0A9D9HR09"/>
<dbReference type="SMART" id="SM00530">
    <property type="entry name" value="HTH_XRE"/>
    <property type="match status" value="1"/>
</dbReference>
<dbReference type="GO" id="GO:0003677">
    <property type="term" value="F:DNA binding"/>
    <property type="evidence" value="ECO:0007669"/>
    <property type="project" value="UniProtKB-KW"/>
</dbReference>
<organism evidence="3 4">
    <name type="scientific">Candidatus Gallitreponema excrementavium</name>
    <dbReference type="NCBI Taxonomy" id="2840840"/>
    <lineage>
        <taxon>Bacteria</taxon>
        <taxon>Pseudomonadati</taxon>
        <taxon>Spirochaetota</taxon>
        <taxon>Spirochaetia</taxon>
        <taxon>Spirochaetales</taxon>
        <taxon>Candidatus Gallitreponema</taxon>
    </lineage>
</organism>
<dbReference type="CDD" id="cd00093">
    <property type="entry name" value="HTH_XRE"/>
    <property type="match status" value="1"/>
</dbReference>
<evidence type="ECO:0000313" key="4">
    <source>
        <dbReference type="Proteomes" id="UP000823638"/>
    </source>
</evidence>
<dbReference type="InterPro" id="IPR001387">
    <property type="entry name" value="Cro/C1-type_HTH"/>
</dbReference>
<dbReference type="InterPro" id="IPR050807">
    <property type="entry name" value="TransReg_Diox_bact_type"/>
</dbReference>